<dbReference type="InterPro" id="IPR041705">
    <property type="entry name" value="PIN_Sll0205"/>
</dbReference>
<dbReference type="InterPro" id="IPR002716">
    <property type="entry name" value="PIN_dom"/>
</dbReference>
<dbReference type="PANTHER" id="PTHR36173">
    <property type="entry name" value="RIBONUCLEASE VAPC16-RELATED"/>
    <property type="match status" value="1"/>
</dbReference>
<dbReference type="AlphaFoldDB" id="A0A6S6SGD7"/>
<dbReference type="Pfam" id="PF01850">
    <property type="entry name" value="PIN"/>
    <property type="match status" value="1"/>
</dbReference>
<dbReference type="CDD" id="cd09872">
    <property type="entry name" value="PIN_Sll0205-like"/>
    <property type="match status" value="1"/>
</dbReference>
<evidence type="ECO:0000313" key="2">
    <source>
        <dbReference type="EMBL" id="CAA6806506.1"/>
    </source>
</evidence>
<evidence type="ECO:0000259" key="1">
    <source>
        <dbReference type="Pfam" id="PF01850"/>
    </source>
</evidence>
<reference evidence="2" key="1">
    <citation type="submission" date="2020-01" db="EMBL/GenBank/DDBJ databases">
        <authorList>
            <person name="Meier V. D."/>
            <person name="Meier V D."/>
        </authorList>
    </citation>
    <scope>NUCLEOTIDE SEQUENCE</scope>
    <source>
        <strain evidence="2">HLG_WM_MAG_12</strain>
    </source>
</reference>
<dbReference type="Gene3D" id="3.40.50.1010">
    <property type="entry name" value="5'-nuclease"/>
    <property type="match status" value="1"/>
</dbReference>
<dbReference type="PANTHER" id="PTHR36173:SF2">
    <property type="entry name" value="RIBONUCLEASE VAPC16"/>
    <property type="match status" value="1"/>
</dbReference>
<name>A0A6S6SGD7_9BACT</name>
<dbReference type="InterPro" id="IPR052919">
    <property type="entry name" value="TA_system_RNase"/>
</dbReference>
<dbReference type="SUPFAM" id="SSF88723">
    <property type="entry name" value="PIN domain-like"/>
    <property type="match status" value="1"/>
</dbReference>
<accession>A0A6S6SGD7</accession>
<gene>
    <name evidence="2" type="ORF">HELGO_WM13629</name>
</gene>
<dbReference type="EMBL" id="CACVAW010000023">
    <property type="protein sequence ID" value="CAA6806506.1"/>
    <property type="molecule type" value="Genomic_DNA"/>
</dbReference>
<sequence length="123" mass="14404">MKIILDTHIFLWSVSYPEKISKHRSSILNSQSNVVYISSISFSEIFIKEAINKLRLNFDPIKIAQDSGFELLDFSADDSKLLKKLPLYHKDPFDRMLISQAINRDFKLMTDDKKIKMYDCKLL</sequence>
<proteinExistence type="predicted"/>
<organism evidence="2">
    <name type="scientific">uncultured Campylobacterales bacterium</name>
    <dbReference type="NCBI Taxonomy" id="352960"/>
    <lineage>
        <taxon>Bacteria</taxon>
        <taxon>Pseudomonadati</taxon>
        <taxon>Campylobacterota</taxon>
        <taxon>Epsilonproteobacteria</taxon>
        <taxon>Campylobacterales</taxon>
        <taxon>environmental samples</taxon>
    </lineage>
</organism>
<protein>
    <recommendedName>
        <fullName evidence="1">PIN domain-containing protein</fullName>
    </recommendedName>
</protein>
<dbReference type="InterPro" id="IPR029060">
    <property type="entry name" value="PIN-like_dom_sf"/>
</dbReference>
<feature type="domain" description="PIN" evidence="1">
    <location>
        <begin position="3"/>
        <end position="116"/>
    </location>
</feature>